<dbReference type="InterPro" id="IPR014729">
    <property type="entry name" value="Rossmann-like_a/b/a_fold"/>
</dbReference>
<dbReference type="CDD" id="cd01994">
    <property type="entry name" value="AANH_PF0828-like"/>
    <property type="match status" value="1"/>
</dbReference>
<reference evidence="3" key="1">
    <citation type="submission" date="2019-03" db="EMBL/GenBank/DDBJ databases">
        <title>Lake Tanganyika Metagenome-Assembled Genomes (MAGs).</title>
        <authorList>
            <person name="Tran P."/>
        </authorList>
    </citation>
    <scope>NUCLEOTIDE SEQUENCE</scope>
    <source>
        <strain evidence="3">M_DeepCast_50m_m2_156</strain>
    </source>
</reference>
<dbReference type="EMBL" id="VGJJ01000023">
    <property type="protein sequence ID" value="MBM3282326.1"/>
    <property type="molecule type" value="Genomic_DNA"/>
</dbReference>
<evidence type="ECO:0000256" key="1">
    <source>
        <dbReference type="SAM" id="MobiDB-lite"/>
    </source>
</evidence>
<comment type="caution">
    <text evidence="3">The sequence shown here is derived from an EMBL/GenBank/DDBJ whole genome shotgun (WGS) entry which is preliminary data.</text>
</comment>
<dbReference type="AlphaFoldDB" id="A0A8T4C706"/>
<dbReference type="PANTHER" id="PTHR12196:SF2">
    <property type="entry name" value="DIPHTHINE--AMMONIA LIGASE"/>
    <property type="match status" value="1"/>
</dbReference>
<evidence type="ECO:0000259" key="2">
    <source>
        <dbReference type="Pfam" id="PF01902"/>
    </source>
</evidence>
<dbReference type="Proteomes" id="UP000774699">
    <property type="component" value="Unassembled WGS sequence"/>
</dbReference>
<dbReference type="Gene3D" id="3.90.1490.10">
    <property type="entry name" value="putative n-type atp pyrophosphatase, domain 2"/>
    <property type="match status" value="1"/>
</dbReference>
<feature type="domain" description="Diphthamide synthase" evidence="2">
    <location>
        <begin position="1"/>
        <end position="223"/>
    </location>
</feature>
<dbReference type="NCBIfam" id="TIGR03679">
    <property type="entry name" value="arCOG00187"/>
    <property type="match status" value="1"/>
</dbReference>
<accession>A0A8T4C706</accession>
<dbReference type="SUPFAM" id="SSF52402">
    <property type="entry name" value="Adenine nucleotide alpha hydrolases-like"/>
    <property type="match status" value="1"/>
</dbReference>
<dbReference type="Pfam" id="PF01902">
    <property type="entry name" value="Diphthami_syn_2"/>
    <property type="match status" value="1"/>
</dbReference>
<feature type="region of interest" description="Disordered" evidence="1">
    <location>
        <begin position="236"/>
        <end position="269"/>
    </location>
</feature>
<dbReference type="InterPro" id="IPR022427">
    <property type="entry name" value="MJ0570_ATP-bd"/>
</dbReference>
<feature type="compositionally biased region" description="Basic residues" evidence="1">
    <location>
        <begin position="240"/>
        <end position="269"/>
    </location>
</feature>
<dbReference type="InterPro" id="IPR002761">
    <property type="entry name" value="Diphthami_syn_dom"/>
</dbReference>
<evidence type="ECO:0000313" key="4">
    <source>
        <dbReference type="Proteomes" id="UP000774699"/>
    </source>
</evidence>
<dbReference type="PANTHER" id="PTHR12196">
    <property type="entry name" value="DOMAIN OF UNKNOWN FUNCTION 71 DUF71 -CONTAINING PROTEIN"/>
    <property type="match status" value="1"/>
</dbReference>
<dbReference type="NCBIfam" id="TIGR00290">
    <property type="entry name" value="MJ0570_dom"/>
    <property type="match status" value="1"/>
</dbReference>
<dbReference type="EC" id="6.3.1.14" evidence="3"/>
<dbReference type="GO" id="GO:0017178">
    <property type="term" value="F:diphthine-ammonia ligase activity"/>
    <property type="evidence" value="ECO:0007669"/>
    <property type="project" value="UniProtKB-EC"/>
</dbReference>
<proteinExistence type="predicted"/>
<keyword evidence="3" id="KW-0436">Ligase</keyword>
<dbReference type="Gene3D" id="3.40.50.620">
    <property type="entry name" value="HUPs"/>
    <property type="match status" value="1"/>
</dbReference>
<protein>
    <submittedName>
        <fullName evidence="3">Diphthine--ammonia ligase</fullName>
        <ecNumber evidence="3">6.3.1.14</ecNumber>
    </submittedName>
</protein>
<organism evidence="3 4">
    <name type="scientific">Candidatus Iainarchaeum sp</name>
    <dbReference type="NCBI Taxonomy" id="3101447"/>
    <lineage>
        <taxon>Archaea</taxon>
        <taxon>Candidatus Iainarchaeota</taxon>
        <taxon>Candidatus Iainarchaeia</taxon>
        <taxon>Candidatus Iainarchaeales</taxon>
        <taxon>Candidatus Iainarchaeaceae</taxon>
        <taxon>Candidatus Iainarchaeum</taxon>
    </lineage>
</organism>
<gene>
    <name evidence="3" type="ORF">FJY86_03230</name>
</gene>
<sequence>MRLACLFSGGKDSVYALHLAKYAGHEISCLVAMRPQNTESFLFHVPNIDWTKLQAESMGFPLLIVQTSGQKSQEMKDLKRVLSELKQKNKIEGVVTGAVFSTYQASRIQKICFELGLFCYNPLWQTSPASHWHELLVNGFEVILTSVAAQGLDNEWLGKKMDENAVHVLRSLEKKHGLSSIGEGGEFESFVVNAPLFAKKIYISNYHDEWKGLQGTRHILRAQLVDEHLRKKINPSQKASVKKIRVKPKKLVKKKRVKAKRAKHGRNSR</sequence>
<name>A0A8T4C706_9ARCH</name>
<dbReference type="InterPro" id="IPR030662">
    <property type="entry name" value="DPH6/MJ0570"/>
</dbReference>
<dbReference type="GO" id="GO:0017183">
    <property type="term" value="P:protein histidyl modification to diphthamide"/>
    <property type="evidence" value="ECO:0007669"/>
    <property type="project" value="TreeGrafter"/>
</dbReference>
<evidence type="ECO:0000313" key="3">
    <source>
        <dbReference type="EMBL" id="MBM3282326.1"/>
    </source>
</evidence>
<dbReference type="PIRSF" id="PIRSF039123">
    <property type="entry name" value="Diphthamide_synthase"/>
    <property type="match status" value="1"/>
</dbReference>